<sequence>MSPRLALIALLTLPLAACEGTGLPGLGGQDEVQAEGHKGPPGVSPLEQPIETGTAEPRAVATAEAATYNTAAFSARGNEPFWAVDASGGTAIYKTPENQSGRAIRVKRIAFAEGVEYVGMLGGRPFALTVRGAACQDSMSGEKFPMTATLKVSGRTDPGCAGPASAEVAAAVAAVKAPAPAAPRAAAPKPASPRPAAPKPAVTPAAAPAPAPAPTEAPAAASQTEPATPAGDSTTVPAPALQLPSTPPAVTPAADAAAEPAAPADAGAAGQ</sequence>
<keyword evidence="2" id="KW-0732">Signal</keyword>
<name>A0ABS6AHX2_9RHOB</name>
<dbReference type="Proteomes" id="UP001166191">
    <property type="component" value="Unassembled WGS sequence"/>
</dbReference>
<evidence type="ECO:0000313" key="4">
    <source>
        <dbReference type="Proteomes" id="UP001166191"/>
    </source>
</evidence>
<feature type="compositionally biased region" description="Low complexity" evidence="1">
    <location>
        <begin position="216"/>
        <end position="230"/>
    </location>
</feature>
<accession>A0ABS6AHX2</accession>
<dbReference type="EMBL" id="JAHKNG010000011">
    <property type="protein sequence ID" value="MBU3030200.1"/>
    <property type="molecule type" value="Genomic_DNA"/>
</dbReference>
<evidence type="ECO:0000313" key="3">
    <source>
        <dbReference type="EMBL" id="MBU3030200.1"/>
    </source>
</evidence>
<gene>
    <name evidence="3" type="ORF">KNW02_08715</name>
</gene>
<reference evidence="3" key="1">
    <citation type="submission" date="2021-06" db="EMBL/GenBank/DDBJ databases">
        <title>Paracoccus bacterium XHP0099 sp. nov., isolated from the surface waters of the Yellow Sea.</title>
        <authorList>
            <person name="Xue H."/>
            <person name="Zhang D."/>
        </authorList>
    </citation>
    <scope>NUCLEOTIDE SEQUENCE</scope>
    <source>
        <strain evidence="3">XHP0099</strain>
    </source>
</reference>
<dbReference type="RefSeq" id="WP_216032873.1">
    <property type="nucleotide sequence ID" value="NZ_JAHKNG010000011.1"/>
</dbReference>
<evidence type="ECO:0000256" key="1">
    <source>
        <dbReference type="SAM" id="MobiDB-lite"/>
    </source>
</evidence>
<feature type="signal peptide" evidence="2">
    <location>
        <begin position="1"/>
        <end position="17"/>
    </location>
</feature>
<evidence type="ECO:0000256" key="2">
    <source>
        <dbReference type="SAM" id="SignalP"/>
    </source>
</evidence>
<protein>
    <submittedName>
        <fullName evidence="3">Uncharacterized protein</fullName>
    </submittedName>
</protein>
<feature type="compositionally biased region" description="Low complexity" evidence="1">
    <location>
        <begin position="251"/>
        <end position="271"/>
    </location>
</feature>
<organism evidence="3 4">
    <name type="scientific">Paracoccus marinaquae</name>
    <dbReference type="NCBI Taxonomy" id="2841926"/>
    <lineage>
        <taxon>Bacteria</taxon>
        <taxon>Pseudomonadati</taxon>
        <taxon>Pseudomonadota</taxon>
        <taxon>Alphaproteobacteria</taxon>
        <taxon>Rhodobacterales</taxon>
        <taxon>Paracoccaceae</taxon>
        <taxon>Paracoccus</taxon>
    </lineage>
</organism>
<keyword evidence="4" id="KW-1185">Reference proteome</keyword>
<proteinExistence type="predicted"/>
<comment type="caution">
    <text evidence="3">The sequence shown here is derived from an EMBL/GenBank/DDBJ whole genome shotgun (WGS) entry which is preliminary data.</text>
</comment>
<feature type="region of interest" description="Disordered" evidence="1">
    <location>
        <begin position="183"/>
        <end position="271"/>
    </location>
</feature>
<feature type="chain" id="PRO_5045403504" evidence="2">
    <location>
        <begin position="18"/>
        <end position="271"/>
    </location>
</feature>
<feature type="region of interest" description="Disordered" evidence="1">
    <location>
        <begin position="26"/>
        <end position="49"/>
    </location>
</feature>